<organism evidence="1 2">
    <name type="scientific">Caldinitratiruptor microaerophilus</name>
    <dbReference type="NCBI Taxonomy" id="671077"/>
    <lineage>
        <taxon>Bacteria</taxon>
        <taxon>Bacillati</taxon>
        <taxon>Bacillota</taxon>
        <taxon>Clostridia</taxon>
        <taxon>Eubacteriales</taxon>
        <taxon>Symbiobacteriaceae</taxon>
        <taxon>Caldinitratiruptor</taxon>
    </lineage>
</organism>
<proteinExistence type="predicted"/>
<evidence type="ECO:0000313" key="1">
    <source>
        <dbReference type="EMBL" id="BDG60425.1"/>
    </source>
</evidence>
<dbReference type="PANTHER" id="PTHR30348:SF13">
    <property type="entry name" value="UPF0759 PROTEIN YUNF"/>
    <property type="match status" value="1"/>
</dbReference>
<dbReference type="AlphaFoldDB" id="A0AA35G7Z1"/>
<reference evidence="1" key="1">
    <citation type="submission" date="2022-03" db="EMBL/GenBank/DDBJ databases">
        <title>Complete genome sequence of Caldinitratiruptor microaerophilus.</title>
        <authorList>
            <person name="Mukaiyama R."/>
            <person name="Nishiyama T."/>
            <person name="Ueda K."/>
        </authorList>
    </citation>
    <scope>NUCLEOTIDE SEQUENCE</scope>
    <source>
        <strain evidence="1">JCM 16183</strain>
    </source>
</reference>
<dbReference type="KEGG" id="cmic:caldi_15150"/>
<sequence>MGRVRVGTCAWSDHEAFYPPGLPARERLSYYARFFRLVEVDSTFYALQPARNFALWADRTPEDFLFNVKAYGALTRHHRQPRPGEEDLGQVFRRFSESLAPLRAAGKLRAVHLQFPPWFTATRESESYLRYCREALPHDLLAVEFRHRSWFHQGRAEETLRFLREHEMVHVVCDEPQVGWGCVPLVPAVTHPGLSILRLHGRNAATWYKSGKTSAERFDYLYSRTELAGLLGVVRRLEADAGEVHVLMNNNRSNYAVRNALDMLELLGEPVPPRDESGSPVMA</sequence>
<dbReference type="EMBL" id="AP025628">
    <property type="protein sequence ID" value="BDG60425.1"/>
    <property type="molecule type" value="Genomic_DNA"/>
</dbReference>
<dbReference type="RefSeq" id="WP_264844450.1">
    <property type="nucleotide sequence ID" value="NZ_AP025628.1"/>
</dbReference>
<evidence type="ECO:0008006" key="3">
    <source>
        <dbReference type="Google" id="ProtNLM"/>
    </source>
</evidence>
<dbReference type="Gene3D" id="3.20.20.410">
    <property type="entry name" value="Protein of unknown function UPF0759"/>
    <property type="match status" value="1"/>
</dbReference>
<name>A0AA35G7Z1_9FIRM</name>
<dbReference type="SUPFAM" id="SSF117396">
    <property type="entry name" value="TM1631-like"/>
    <property type="match status" value="1"/>
</dbReference>
<dbReference type="PANTHER" id="PTHR30348">
    <property type="entry name" value="UNCHARACTERIZED PROTEIN YECE"/>
    <property type="match status" value="1"/>
</dbReference>
<dbReference type="Proteomes" id="UP001163687">
    <property type="component" value="Chromosome"/>
</dbReference>
<protein>
    <recommendedName>
        <fullName evidence="3">DUF72 domain-containing protein</fullName>
    </recommendedName>
</protein>
<keyword evidence="2" id="KW-1185">Reference proteome</keyword>
<evidence type="ECO:0000313" key="2">
    <source>
        <dbReference type="Proteomes" id="UP001163687"/>
    </source>
</evidence>
<gene>
    <name evidence="1" type="primary">yunF</name>
    <name evidence="1" type="ORF">caldi_15150</name>
</gene>
<dbReference type="Pfam" id="PF01904">
    <property type="entry name" value="DUF72"/>
    <property type="match status" value="1"/>
</dbReference>
<dbReference type="InterPro" id="IPR036520">
    <property type="entry name" value="UPF0759_sf"/>
</dbReference>
<dbReference type="InterPro" id="IPR002763">
    <property type="entry name" value="DUF72"/>
</dbReference>
<accession>A0AA35G7Z1</accession>